<dbReference type="Gene3D" id="3.90.1150.10">
    <property type="entry name" value="Aspartate Aminotransferase, domain 1"/>
    <property type="match status" value="1"/>
</dbReference>
<name>A0A135L2Q0_9BACI</name>
<dbReference type="NCBIfam" id="NF007825">
    <property type="entry name" value="PRK10534.1"/>
    <property type="match status" value="1"/>
</dbReference>
<evidence type="ECO:0000256" key="3">
    <source>
        <dbReference type="ARBA" id="ARBA00022898"/>
    </source>
</evidence>
<feature type="modified residue" description="N6-(pyridoxal phosphate)lysine" evidence="5">
    <location>
        <position position="200"/>
    </location>
</feature>
<evidence type="ECO:0000313" key="7">
    <source>
        <dbReference type="EMBL" id="KXG43123.1"/>
    </source>
</evidence>
<keyword evidence="4" id="KW-0456">Lyase</keyword>
<sequence>MIDLRSDTVTKPTQEMREAMYHAEVGDDVYGEDPTVTKLETLAAEMLGKESALFVTSGTQGNQIAVLTHGKPGDEIILEADSHIFYYEAGAVAALAGVQTRTIQGERGRMPLDKIREAIREEGDIHLPQTAMIGLENTHNRAGGVVIPPDYMKAVYQLAQEKGIPVHLDGARLFNAAIALDVGVKEFTKYVDTVQVCLSKGLSAPMGSILAGPKEWIERARKWRKRLGGGMRQSGLMAAPGIVALTKMVDRLAEDHHRAKDLAKGINEIEGIQIDLEHVETNIVLINIKQLGITAVQFLNELKEFGILGSAFGEYLIRLTTHREIQDEDITQTVNIFTKVVQQLRKRG</sequence>
<dbReference type="GO" id="GO:0006545">
    <property type="term" value="P:glycine biosynthetic process"/>
    <property type="evidence" value="ECO:0007669"/>
    <property type="project" value="TreeGrafter"/>
</dbReference>
<gene>
    <name evidence="7" type="ORF">U473_03105</name>
</gene>
<dbReference type="AlphaFoldDB" id="A0A135L2Q0"/>
<dbReference type="Pfam" id="PF01212">
    <property type="entry name" value="Beta_elim_lyase"/>
    <property type="match status" value="1"/>
</dbReference>
<dbReference type="GO" id="GO:0006567">
    <property type="term" value="P:L-threonine catabolic process"/>
    <property type="evidence" value="ECO:0007669"/>
    <property type="project" value="TreeGrafter"/>
</dbReference>
<evidence type="ECO:0000256" key="5">
    <source>
        <dbReference type="PIRSR" id="PIRSR017617-1"/>
    </source>
</evidence>
<dbReference type="InterPro" id="IPR015422">
    <property type="entry name" value="PyrdxlP-dep_Trfase_small"/>
</dbReference>
<dbReference type="STRING" id="1413211.U473_03105"/>
<dbReference type="FunFam" id="3.90.1150.10:FF:000041">
    <property type="entry name" value="Low-specificity L-threonine aldolase"/>
    <property type="match status" value="1"/>
</dbReference>
<evidence type="ECO:0000313" key="8">
    <source>
        <dbReference type="Proteomes" id="UP000070352"/>
    </source>
</evidence>
<dbReference type="PANTHER" id="PTHR48097:SF9">
    <property type="entry name" value="L-THREONINE ALDOLASE"/>
    <property type="match status" value="1"/>
</dbReference>
<proteinExistence type="inferred from homology"/>
<evidence type="ECO:0000256" key="4">
    <source>
        <dbReference type="ARBA" id="ARBA00023239"/>
    </source>
</evidence>
<dbReference type="Proteomes" id="UP000070352">
    <property type="component" value="Unassembled WGS sequence"/>
</dbReference>
<dbReference type="SUPFAM" id="SSF53383">
    <property type="entry name" value="PLP-dependent transferases"/>
    <property type="match status" value="1"/>
</dbReference>
<evidence type="ECO:0000259" key="6">
    <source>
        <dbReference type="Pfam" id="PF01212"/>
    </source>
</evidence>
<evidence type="ECO:0000256" key="2">
    <source>
        <dbReference type="ARBA" id="ARBA00006966"/>
    </source>
</evidence>
<feature type="domain" description="Aromatic amino acid beta-eliminating lyase/threonine aldolase" evidence="6">
    <location>
        <begin position="3"/>
        <end position="286"/>
    </location>
</feature>
<dbReference type="InterPro" id="IPR015424">
    <property type="entry name" value="PyrdxlP-dep_Trfase"/>
</dbReference>
<dbReference type="RefSeq" id="WP_068723226.1">
    <property type="nucleotide sequence ID" value="NZ_LSKU01000001.1"/>
</dbReference>
<dbReference type="FunFam" id="3.40.640.10:FF:000030">
    <property type="entry name" value="Low-specificity L-threonine aldolase"/>
    <property type="match status" value="1"/>
</dbReference>
<dbReference type="CDD" id="cd06502">
    <property type="entry name" value="TA_like"/>
    <property type="match status" value="1"/>
</dbReference>
<dbReference type="InterPro" id="IPR001597">
    <property type="entry name" value="ArAA_b-elim_lyase/Thr_aldolase"/>
</dbReference>
<dbReference type="PIRSF" id="PIRSF017617">
    <property type="entry name" value="Thr_aldolase"/>
    <property type="match status" value="1"/>
</dbReference>
<accession>A0A135L2Q0</accession>
<dbReference type="PANTHER" id="PTHR48097">
    <property type="entry name" value="L-THREONINE ALDOLASE-RELATED"/>
    <property type="match status" value="1"/>
</dbReference>
<keyword evidence="3" id="KW-0663">Pyridoxal phosphate</keyword>
<evidence type="ECO:0000256" key="1">
    <source>
        <dbReference type="ARBA" id="ARBA00001933"/>
    </source>
</evidence>
<dbReference type="InterPro" id="IPR015421">
    <property type="entry name" value="PyrdxlP-dep_Trfase_major"/>
</dbReference>
<dbReference type="GO" id="GO:0005829">
    <property type="term" value="C:cytosol"/>
    <property type="evidence" value="ECO:0007669"/>
    <property type="project" value="TreeGrafter"/>
</dbReference>
<comment type="caution">
    <text evidence="7">The sequence shown here is derived from an EMBL/GenBank/DDBJ whole genome shotgun (WGS) entry which is preliminary data.</text>
</comment>
<organism evidence="7 8">
    <name type="scientific">Tepidibacillus decaturensis</name>
    <dbReference type="NCBI Taxonomy" id="1413211"/>
    <lineage>
        <taxon>Bacteria</taxon>
        <taxon>Bacillati</taxon>
        <taxon>Bacillota</taxon>
        <taxon>Bacilli</taxon>
        <taxon>Bacillales</taxon>
        <taxon>Bacillaceae</taxon>
        <taxon>Tepidibacillus</taxon>
    </lineage>
</organism>
<dbReference type="EMBL" id="LSKU01000001">
    <property type="protein sequence ID" value="KXG43123.1"/>
    <property type="molecule type" value="Genomic_DNA"/>
</dbReference>
<dbReference type="OrthoDB" id="9774495at2"/>
<dbReference type="NCBIfam" id="NF041359">
    <property type="entry name" value="GntG_guanitoxin"/>
    <property type="match status" value="1"/>
</dbReference>
<comment type="similarity">
    <text evidence="2">Belongs to the threonine aldolase family.</text>
</comment>
<dbReference type="InterPro" id="IPR023603">
    <property type="entry name" value="Low_specificity_L-TA-like"/>
</dbReference>
<protein>
    <submittedName>
        <fullName evidence="7">Threonine aldolase</fullName>
    </submittedName>
</protein>
<dbReference type="GO" id="GO:0008732">
    <property type="term" value="F:L-allo-threonine aldolase activity"/>
    <property type="evidence" value="ECO:0007669"/>
    <property type="project" value="TreeGrafter"/>
</dbReference>
<reference evidence="7 8" key="1">
    <citation type="submission" date="2016-02" db="EMBL/GenBank/DDBJ databases">
        <title>Draft Genome for Tepidibacillus decaturensis nov. sp. Strain Z9, an Anaerobic, Moderately Thermophilic and Heterotrophic Bacterium from Deep Subsurface of the Illinois Basin, USA.</title>
        <authorList>
            <person name="Dong Y."/>
            <person name="Chang J.Y."/>
            <person name="Sanford R."/>
            <person name="Fouke B.W."/>
        </authorList>
    </citation>
    <scope>NUCLEOTIDE SEQUENCE [LARGE SCALE GENOMIC DNA]</scope>
    <source>
        <strain evidence="7 8">Z9</strain>
    </source>
</reference>
<keyword evidence="8" id="KW-1185">Reference proteome</keyword>
<comment type="cofactor">
    <cofactor evidence="1">
        <name>pyridoxal 5'-phosphate</name>
        <dbReference type="ChEBI" id="CHEBI:597326"/>
    </cofactor>
</comment>
<dbReference type="Gene3D" id="3.40.640.10">
    <property type="entry name" value="Type I PLP-dependent aspartate aminotransferase-like (Major domain)"/>
    <property type="match status" value="1"/>
</dbReference>